<proteinExistence type="inferred from homology"/>
<dbReference type="InterPro" id="IPR008030">
    <property type="entry name" value="NmrA-like"/>
</dbReference>
<keyword evidence="6" id="KW-1185">Reference proteome</keyword>
<reference evidence="5 6" key="1">
    <citation type="journal article" date="2020" name="ISME J.">
        <title>Uncovering the hidden diversity of litter-decomposition mechanisms in mushroom-forming fungi.</title>
        <authorList>
            <person name="Floudas D."/>
            <person name="Bentzer J."/>
            <person name="Ahren D."/>
            <person name="Johansson T."/>
            <person name="Persson P."/>
            <person name="Tunlid A."/>
        </authorList>
    </citation>
    <scope>NUCLEOTIDE SEQUENCE [LARGE SCALE GENOMIC DNA]</scope>
    <source>
        <strain evidence="5 6">CBS 291.85</strain>
    </source>
</reference>
<evidence type="ECO:0000313" key="5">
    <source>
        <dbReference type="EMBL" id="KAF5333941.1"/>
    </source>
</evidence>
<evidence type="ECO:0000313" key="6">
    <source>
        <dbReference type="Proteomes" id="UP000559256"/>
    </source>
</evidence>
<organism evidence="5 6">
    <name type="scientific">Tetrapyrgos nigripes</name>
    <dbReference type="NCBI Taxonomy" id="182062"/>
    <lineage>
        <taxon>Eukaryota</taxon>
        <taxon>Fungi</taxon>
        <taxon>Dikarya</taxon>
        <taxon>Basidiomycota</taxon>
        <taxon>Agaricomycotina</taxon>
        <taxon>Agaricomycetes</taxon>
        <taxon>Agaricomycetidae</taxon>
        <taxon>Agaricales</taxon>
        <taxon>Marasmiineae</taxon>
        <taxon>Marasmiaceae</taxon>
        <taxon>Tetrapyrgos</taxon>
    </lineage>
</organism>
<sequence>MTNTNTSFAVLGSGGAGSISPFIVDALSEQPGVKKLIVLSRSSSQNLASRSLPANAELVPVDYDDHSALVEIFKKYSIDVVVSTLPLPAVLDAQKKAAVAAKEAGVKLFVPSEYGFITFGLAGTGNILSEKDEFTAFLKSIGLPYSLFFTGAWIRFIPFFIGYESNQKVNIVGKGETPVRFTAEEDLAGFIAHVTTTLPQPRLSNAHFRIQNEHLTLCQLADRLQKPFVFTDYIPGQEPYASLRAFLLSQFEAGTASTGWNHVERRENPKDSDEAAGSANHLWEGHVWKKLEDIVEL</sequence>
<dbReference type="InterPro" id="IPR051609">
    <property type="entry name" value="NmrA/Isoflavone_reductase-like"/>
</dbReference>
<evidence type="ECO:0000259" key="4">
    <source>
        <dbReference type="Pfam" id="PF05368"/>
    </source>
</evidence>
<dbReference type="InterPro" id="IPR036291">
    <property type="entry name" value="NAD(P)-bd_dom_sf"/>
</dbReference>
<accession>A0A8H5FEK5</accession>
<comment type="caution">
    <text evidence="5">The sequence shown here is derived from an EMBL/GenBank/DDBJ whole genome shotgun (WGS) entry which is preliminary data.</text>
</comment>
<dbReference type="GO" id="GO:0016491">
    <property type="term" value="F:oxidoreductase activity"/>
    <property type="evidence" value="ECO:0007669"/>
    <property type="project" value="UniProtKB-KW"/>
</dbReference>
<dbReference type="Gene3D" id="3.40.50.720">
    <property type="entry name" value="NAD(P)-binding Rossmann-like Domain"/>
    <property type="match status" value="1"/>
</dbReference>
<protein>
    <recommendedName>
        <fullName evidence="4">NmrA-like domain-containing protein</fullName>
    </recommendedName>
</protein>
<keyword evidence="3" id="KW-0560">Oxidoreductase</keyword>
<keyword evidence="2" id="KW-0521">NADP</keyword>
<dbReference type="Pfam" id="PF05368">
    <property type="entry name" value="NmrA"/>
    <property type="match status" value="1"/>
</dbReference>
<dbReference type="Proteomes" id="UP000559256">
    <property type="component" value="Unassembled WGS sequence"/>
</dbReference>
<evidence type="ECO:0000256" key="3">
    <source>
        <dbReference type="ARBA" id="ARBA00023002"/>
    </source>
</evidence>
<dbReference type="OrthoDB" id="5283654at2759"/>
<dbReference type="EMBL" id="JAACJM010000278">
    <property type="protein sequence ID" value="KAF5333941.1"/>
    <property type="molecule type" value="Genomic_DNA"/>
</dbReference>
<evidence type="ECO:0000256" key="2">
    <source>
        <dbReference type="ARBA" id="ARBA00022857"/>
    </source>
</evidence>
<gene>
    <name evidence="5" type="ORF">D9758_018158</name>
</gene>
<dbReference type="PANTHER" id="PTHR47706">
    <property type="entry name" value="NMRA-LIKE FAMILY PROTEIN"/>
    <property type="match status" value="1"/>
</dbReference>
<evidence type="ECO:0000256" key="1">
    <source>
        <dbReference type="ARBA" id="ARBA00005725"/>
    </source>
</evidence>
<dbReference type="AlphaFoldDB" id="A0A8H5FEK5"/>
<dbReference type="SUPFAM" id="SSF51735">
    <property type="entry name" value="NAD(P)-binding Rossmann-fold domains"/>
    <property type="match status" value="1"/>
</dbReference>
<dbReference type="PANTHER" id="PTHR47706:SF4">
    <property type="entry name" value="NMRA-LIKE DOMAIN-CONTAINING PROTEIN"/>
    <property type="match status" value="1"/>
</dbReference>
<comment type="similarity">
    <text evidence="1">Belongs to the NmrA-type oxidoreductase family. Isoflavone reductase subfamily.</text>
</comment>
<name>A0A8H5FEK5_9AGAR</name>
<feature type="domain" description="NmrA-like" evidence="4">
    <location>
        <begin position="14"/>
        <end position="223"/>
    </location>
</feature>